<name>A0A7G1KLC1_9NOCA</name>
<dbReference type="EMBL" id="AP023396">
    <property type="protein sequence ID" value="BCK56035.1"/>
    <property type="molecule type" value="Genomic_DNA"/>
</dbReference>
<keyword evidence="3" id="KW-1185">Reference proteome</keyword>
<keyword evidence="1" id="KW-0812">Transmembrane</keyword>
<feature type="transmembrane region" description="Helical" evidence="1">
    <location>
        <begin position="111"/>
        <end position="130"/>
    </location>
</feature>
<feature type="transmembrane region" description="Helical" evidence="1">
    <location>
        <begin position="56"/>
        <end position="78"/>
    </location>
</feature>
<evidence type="ECO:0000313" key="3">
    <source>
        <dbReference type="Proteomes" id="UP000516173"/>
    </source>
</evidence>
<protein>
    <recommendedName>
        <fullName evidence="4">Integral membrane protein</fullName>
    </recommendedName>
</protein>
<evidence type="ECO:0000256" key="1">
    <source>
        <dbReference type="SAM" id="Phobius"/>
    </source>
</evidence>
<keyword evidence="1" id="KW-1133">Transmembrane helix</keyword>
<accession>A0A7G1KLC1</accession>
<dbReference type="KEGG" id="nwl:NWFMUON74_38070"/>
<organism evidence="2 3">
    <name type="scientific">Nocardia wallacei</name>
    <dbReference type="NCBI Taxonomy" id="480035"/>
    <lineage>
        <taxon>Bacteria</taxon>
        <taxon>Bacillati</taxon>
        <taxon>Actinomycetota</taxon>
        <taxon>Actinomycetes</taxon>
        <taxon>Mycobacteriales</taxon>
        <taxon>Nocardiaceae</taxon>
        <taxon>Nocardia</taxon>
    </lineage>
</organism>
<dbReference type="GeneID" id="80348318"/>
<keyword evidence="1" id="KW-0472">Membrane</keyword>
<feature type="transmembrane region" description="Helical" evidence="1">
    <location>
        <begin position="87"/>
        <end position="105"/>
    </location>
</feature>
<evidence type="ECO:0000313" key="2">
    <source>
        <dbReference type="EMBL" id="BCK56035.1"/>
    </source>
</evidence>
<reference evidence="2 3" key="1">
    <citation type="submission" date="2020-08" db="EMBL/GenBank/DDBJ databases">
        <title>Genome Sequencing of Nocardia wallacei strain FMUON74 and assembly.</title>
        <authorList>
            <person name="Toyokawa M."/>
            <person name="Uesaka K."/>
        </authorList>
    </citation>
    <scope>NUCLEOTIDE SEQUENCE [LARGE SCALE GENOMIC DNA]</scope>
    <source>
        <strain evidence="2 3">FMUON74</strain>
    </source>
</reference>
<dbReference type="AlphaFoldDB" id="A0A7G1KLC1"/>
<evidence type="ECO:0008006" key="4">
    <source>
        <dbReference type="Google" id="ProtNLM"/>
    </source>
</evidence>
<gene>
    <name evidence="2" type="ORF">NWFMUON74_38070</name>
</gene>
<dbReference type="Proteomes" id="UP000516173">
    <property type="component" value="Chromosome"/>
</dbReference>
<feature type="transmembrane region" description="Helical" evidence="1">
    <location>
        <begin position="12"/>
        <end position="36"/>
    </location>
</feature>
<sequence>MTTFADARRARAARAALAGVAGFTAFWAAAGAVGLIGGGADPGATVTARLPWHSTAVAGVLLALVIGAPMALTAAAVVRRDHRSDTVAMLSGAVLVGWVTVQPAIIGQFHWLQPVFGLLGLTVAALGLYLRGYRGR</sequence>
<proteinExistence type="predicted"/>
<dbReference type="RefSeq" id="WP_187683186.1">
    <property type="nucleotide sequence ID" value="NZ_AP023396.1"/>
</dbReference>